<feature type="transmembrane region" description="Helical" evidence="1">
    <location>
        <begin position="63"/>
        <end position="84"/>
    </location>
</feature>
<keyword evidence="1" id="KW-1133">Transmembrane helix</keyword>
<gene>
    <name evidence="2" type="ORF">GCM10010211_10370</name>
</gene>
<protein>
    <submittedName>
        <fullName evidence="2">Uncharacterized protein</fullName>
    </submittedName>
</protein>
<keyword evidence="3" id="KW-1185">Reference proteome</keyword>
<name>A0ABQ2URQ6_9ACTN</name>
<keyword evidence="1" id="KW-0812">Transmembrane</keyword>
<accession>A0ABQ2URQ6</accession>
<sequence length="155" mass="16233">MDDTPATSAARAAAALRIAETARTAAAQRPRPLPSWYPAANGLLFAAGFTLIGLQWVVTTAPWQLTAGCQLAGAVLLVVQCALAQRIERRPGIIQTVPRFISGRLLTTAYLVPLAPAAVLCLAFGLAGLFITTGVSGGLVNWLLLHRERSMTGAA</sequence>
<feature type="transmembrane region" description="Helical" evidence="1">
    <location>
        <begin position="36"/>
        <end position="57"/>
    </location>
</feature>
<proteinExistence type="predicted"/>
<dbReference type="EMBL" id="BMRP01000002">
    <property type="protein sequence ID" value="GGU48130.1"/>
    <property type="molecule type" value="Genomic_DNA"/>
</dbReference>
<dbReference type="RefSeq" id="WP_189296766.1">
    <property type="nucleotide sequence ID" value="NZ_BMRP01000002.1"/>
</dbReference>
<dbReference type="Proteomes" id="UP000654471">
    <property type="component" value="Unassembled WGS sequence"/>
</dbReference>
<comment type="caution">
    <text evidence="2">The sequence shown here is derived from an EMBL/GenBank/DDBJ whole genome shotgun (WGS) entry which is preliminary data.</text>
</comment>
<evidence type="ECO:0000313" key="2">
    <source>
        <dbReference type="EMBL" id="GGU48130.1"/>
    </source>
</evidence>
<keyword evidence="1" id="KW-0472">Membrane</keyword>
<evidence type="ECO:0000313" key="3">
    <source>
        <dbReference type="Proteomes" id="UP000654471"/>
    </source>
</evidence>
<organism evidence="2 3">
    <name type="scientific">Streptomyces albospinus</name>
    <dbReference type="NCBI Taxonomy" id="285515"/>
    <lineage>
        <taxon>Bacteria</taxon>
        <taxon>Bacillati</taxon>
        <taxon>Actinomycetota</taxon>
        <taxon>Actinomycetes</taxon>
        <taxon>Kitasatosporales</taxon>
        <taxon>Streptomycetaceae</taxon>
        <taxon>Streptomyces</taxon>
    </lineage>
</organism>
<reference evidence="3" key="1">
    <citation type="journal article" date="2019" name="Int. J. Syst. Evol. Microbiol.">
        <title>The Global Catalogue of Microorganisms (GCM) 10K type strain sequencing project: providing services to taxonomists for standard genome sequencing and annotation.</title>
        <authorList>
            <consortium name="The Broad Institute Genomics Platform"/>
            <consortium name="The Broad Institute Genome Sequencing Center for Infectious Disease"/>
            <person name="Wu L."/>
            <person name="Ma J."/>
        </authorList>
    </citation>
    <scope>NUCLEOTIDE SEQUENCE [LARGE SCALE GENOMIC DNA]</scope>
    <source>
        <strain evidence="3">JCM 3399</strain>
    </source>
</reference>
<evidence type="ECO:0000256" key="1">
    <source>
        <dbReference type="SAM" id="Phobius"/>
    </source>
</evidence>
<feature type="transmembrane region" description="Helical" evidence="1">
    <location>
        <begin position="105"/>
        <end position="131"/>
    </location>
</feature>